<name>A0A6I5A7T1_9BACI</name>
<dbReference type="AlphaFoldDB" id="A0A6I5A7T1"/>
<dbReference type="Proteomes" id="UP000468638">
    <property type="component" value="Unassembled WGS sequence"/>
</dbReference>
<organism evidence="1 2">
    <name type="scientific">Pontibacillus yanchengensis</name>
    <dbReference type="NCBI Taxonomy" id="462910"/>
    <lineage>
        <taxon>Bacteria</taxon>
        <taxon>Bacillati</taxon>
        <taxon>Bacillota</taxon>
        <taxon>Bacilli</taxon>
        <taxon>Bacillales</taxon>
        <taxon>Bacillaceae</taxon>
        <taxon>Pontibacillus</taxon>
    </lineage>
</organism>
<dbReference type="EMBL" id="WMEQ01000030">
    <property type="protein sequence ID" value="MYL36149.1"/>
    <property type="molecule type" value="Genomic_DNA"/>
</dbReference>
<evidence type="ECO:0000313" key="2">
    <source>
        <dbReference type="Proteomes" id="UP000468638"/>
    </source>
</evidence>
<evidence type="ECO:0000313" key="1">
    <source>
        <dbReference type="EMBL" id="MYL36149.1"/>
    </source>
</evidence>
<protein>
    <submittedName>
        <fullName evidence="1">Uncharacterized protein</fullName>
    </submittedName>
</protein>
<gene>
    <name evidence="1" type="ORF">GLW05_21560</name>
</gene>
<dbReference type="RefSeq" id="WP_160910401.1">
    <property type="nucleotide sequence ID" value="NZ_WMEQ01000030.1"/>
</dbReference>
<reference evidence="1 2" key="1">
    <citation type="submission" date="2019-11" db="EMBL/GenBank/DDBJ databases">
        <title>Genome sequences of 17 halophilic strains isolated from different environments.</title>
        <authorList>
            <person name="Furrow R.E."/>
        </authorList>
    </citation>
    <scope>NUCLEOTIDE SEQUENCE [LARGE SCALE GENOMIC DNA]</scope>
    <source>
        <strain evidence="1 2">22514_16_FS</strain>
    </source>
</reference>
<comment type="caution">
    <text evidence="1">The sequence shown here is derived from an EMBL/GenBank/DDBJ whole genome shotgun (WGS) entry which is preliminary data.</text>
</comment>
<accession>A0A6I5A7T1</accession>
<sequence>MHFIDGLHMLEGYIESDYFVMERIAGHDISNLHIHSDISSKVRVYAEGDIFFIILYDQITLSLTYEEARQLSEELKIVTSALRKPDR</sequence>
<proteinExistence type="predicted"/>